<evidence type="ECO:0000313" key="3">
    <source>
        <dbReference type="Proteomes" id="UP001634007"/>
    </source>
</evidence>
<dbReference type="AlphaFoldDB" id="A0ABD3JVN4"/>
<feature type="region of interest" description="Disordered" evidence="1">
    <location>
        <begin position="1"/>
        <end position="45"/>
    </location>
</feature>
<feature type="compositionally biased region" description="Low complexity" evidence="1">
    <location>
        <begin position="1"/>
        <end position="15"/>
    </location>
</feature>
<sequence>MAATVTTRYPPTVRPLSSSRQALLHRPSSSCCPLRPPRDEPALASSRLRVSLPTVGPRKRGLGLPLVLCSLEGQSETDPASPPSDSTAEDVHAFFINCVPELERLLRQVAELIGGKCAMSGCQEIPILASSS</sequence>
<reference evidence="2 3" key="1">
    <citation type="submission" date="2024-11" db="EMBL/GenBank/DDBJ databases">
        <title>Chromosome-level genome assembly of Eucalyptus globulus Labill. provides insights into its genome evolution.</title>
        <authorList>
            <person name="Li X."/>
        </authorList>
    </citation>
    <scope>NUCLEOTIDE SEQUENCE [LARGE SCALE GENOMIC DNA]</scope>
    <source>
        <strain evidence="2">CL2024</strain>
        <tissue evidence="2">Fresh tender leaves</tissue>
    </source>
</reference>
<organism evidence="2 3">
    <name type="scientific">Eucalyptus globulus</name>
    <name type="common">Tasmanian blue gum</name>
    <dbReference type="NCBI Taxonomy" id="34317"/>
    <lineage>
        <taxon>Eukaryota</taxon>
        <taxon>Viridiplantae</taxon>
        <taxon>Streptophyta</taxon>
        <taxon>Embryophyta</taxon>
        <taxon>Tracheophyta</taxon>
        <taxon>Spermatophyta</taxon>
        <taxon>Magnoliopsida</taxon>
        <taxon>eudicotyledons</taxon>
        <taxon>Gunneridae</taxon>
        <taxon>Pentapetalae</taxon>
        <taxon>rosids</taxon>
        <taxon>malvids</taxon>
        <taxon>Myrtales</taxon>
        <taxon>Myrtaceae</taxon>
        <taxon>Myrtoideae</taxon>
        <taxon>Eucalypteae</taxon>
        <taxon>Eucalyptus</taxon>
    </lineage>
</organism>
<name>A0ABD3JVN4_EUCGL</name>
<comment type="caution">
    <text evidence="2">The sequence shown here is derived from an EMBL/GenBank/DDBJ whole genome shotgun (WGS) entry which is preliminary data.</text>
</comment>
<protein>
    <submittedName>
        <fullName evidence="2">Uncharacterized protein</fullName>
    </submittedName>
</protein>
<dbReference type="Proteomes" id="UP001634007">
    <property type="component" value="Unassembled WGS sequence"/>
</dbReference>
<evidence type="ECO:0000256" key="1">
    <source>
        <dbReference type="SAM" id="MobiDB-lite"/>
    </source>
</evidence>
<keyword evidence="3" id="KW-1185">Reference proteome</keyword>
<proteinExistence type="predicted"/>
<dbReference type="EMBL" id="JBJKBG010000007">
    <property type="protein sequence ID" value="KAL3731533.1"/>
    <property type="molecule type" value="Genomic_DNA"/>
</dbReference>
<evidence type="ECO:0000313" key="2">
    <source>
        <dbReference type="EMBL" id="KAL3731533.1"/>
    </source>
</evidence>
<gene>
    <name evidence="2" type="ORF">ACJRO7_028421</name>
</gene>
<accession>A0ABD3JVN4</accession>